<dbReference type="OrthoDB" id="2122756at2759"/>
<dbReference type="GO" id="GO:0006487">
    <property type="term" value="P:protein N-linked glycosylation"/>
    <property type="evidence" value="ECO:0007669"/>
    <property type="project" value="TreeGrafter"/>
</dbReference>
<name>A0A507BSU9_9FUNG</name>
<dbReference type="EMBL" id="QEAO01000034">
    <property type="protein sequence ID" value="TPX32127.1"/>
    <property type="molecule type" value="Genomic_DNA"/>
</dbReference>
<evidence type="ECO:0000313" key="4">
    <source>
        <dbReference type="EMBL" id="TPX32127.1"/>
    </source>
</evidence>
<evidence type="ECO:0008006" key="6">
    <source>
        <dbReference type="Google" id="ProtNLM"/>
    </source>
</evidence>
<keyword evidence="3" id="KW-0808">Transferase</keyword>
<dbReference type="Gene3D" id="3.90.550.10">
    <property type="entry name" value="Spore Coat Polysaccharide Biosynthesis Protein SpsA, Chain A"/>
    <property type="match status" value="1"/>
</dbReference>
<dbReference type="InterPro" id="IPR008630">
    <property type="entry name" value="Glyco_trans_34"/>
</dbReference>
<dbReference type="Pfam" id="PF05637">
    <property type="entry name" value="Glyco_transf_34"/>
    <property type="match status" value="1"/>
</dbReference>
<dbReference type="STRING" id="1806994.A0A507BSU9"/>
<accession>A0A507BSU9</accession>
<evidence type="ECO:0000256" key="1">
    <source>
        <dbReference type="ARBA" id="ARBA00005664"/>
    </source>
</evidence>
<dbReference type="GO" id="GO:0000139">
    <property type="term" value="C:Golgi membrane"/>
    <property type="evidence" value="ECO:0007669"/>
    <property type="project" value="TreeGrafter"/>
</dbReference>
<dbReference type="GeneID" id="42005931"/>
<dbReference type="AlphaFoldDB" id="A0A507BSU9"/>
<organism evidence="4 5">
    <name type="scientific">Synchytrium microbalum</name>
    <dbReference type="NCBI Taxonomy" id="1806994"/>
    <lineage>
        <taxon>Eukaryota</taxon>
        <taxon>Fungi</taxon>
        <taxon>Fungi incertae sedis</taxon>
        <taxon>Chytridiomycota</taxon>
        <taxon>Chytridiomycota incertae sedis</taxon>
        <taxon>Chytridiomycetes</taxon>
        <taxon>Synchytriales</taxon>
        <taxon>Synchytriaceae</taxon>
        <taxon>Synchytrium</taxon>
    </lineage>
</organism>
<evidence type="ECO:0000313" key="5">
    <source>
        <dbReference type="Proteomes" id="UP000319731"/>
    </source>
</evidence>
<sequence length="369" mass="42794">MVVPIKFLQTREQRISLAVGVGVLWLLCSLYSFCTATYKHIPGATELASKSYPRDKILILSYYSEGNPELEEYYRLTWPNKVEYAARHGYSIAEANEFPAVRNVQDINPRYVKVLAILSALTSARAPEWIMWIDADAFFLNHTRTLEENLDDHYDLILPTAGKPPTDKYMINNGVYFIKNTPWSQYFYRTMWEWVVENKKSHECPRDRYGKLIDITKNHSGAWYVGSKKVPLCGGHAQWKDQALLMITLANPPSNMAWTEPSPDNLYCHVKYVAFRDFNSAPPRWLPGDLVVHIPGRYHDGRMLMMREFFRLADFETGTVRWEDSYFIKVDFEKQAHLSTPSVATPADLTLFQYEGRHGWDFNIPCPKI</sequence>
<keyword evidence="5" id="KW-1185">Reference proteome</keyword>
<comment type="similarity">
    <text evidence="1">Belongs to the glycosyltransferase 34 family.</text>
</comment>
<dbReference type="GO" id="GO:0016757">
    <property type="term" value="F:glycosyltransferase activity"/>
    <property type="evidence" value="ECO:0007669"/>
    <property type="project" value="UniProtKB-KW"/>
</dbReference>
<dbReference type="InterPro" id="IPR029044">
    <property type="entry name" value="Nucleotide-diphossugar_trans"/>
</dbReference>
<protein>
    <recommendedName>
        <fullName evidence="6">Nucleotide-diphospho-sugar transferase domain-containing protein</fullName>
    </recommendedName>
</protein>
<dbReference type="Proteomes" id="UP000319731">
    <property type="component" value="Unassembled WGS sequence"/>
</dbReference>
<dbReference type="PANTHER" id="PTHR31306">
    <property type="entry name" value="ALPHA-1,6-MANNOSYLTRANSFERASE MNN11-RELATED"/>
    <property type="match status" value="1"/>
</dbReference>
<reference evidence="4 5" key="1">
    <citation type="journal article" date="2019" name="Sci. Rep.">
        <title>Comparative genomics of chytrid fungi reveal insights into the obligate biotrophic and pathogenic lifestyle of Synchytrium endobioticum.</title>
        <authorList>
            <person name="van de Vossenberg B.T.L.H."/>
            <person name="Warris S."/>
            <person name="Nguyen H.D.T."/>
            <person name="van Gent-Pelzer M.P.E."/>
            <person name="Joly D.L."/>
            <person name="van de Geest H.C."/>
            <person name="Bonants P.J.M."/>
            <person name="Smith D.S."/>
            <person name="Levesque C.A."/>
            <person name="van der Lee T.A.J."/>
        </authorList>
    </citation>
    <scope>NUCLEOTIDE SEQUENCE [LARGE SCALE GENOMIC DNA]</scope>
    <source>
        <strain evidence="4 5">JEL517</strain>
    </source>
</reference>
<gene>
    <name evidence="4" type="ORF">SmJEL517_g04706</name>
</gene>
<comment type="caution">
    <text evidence="4">The sequence shown here is derived from an EMBL/GenBank/DDBJ whole genome shotgun (WGS) entry which is preliminary data.</text>
</comment>
<proteinExistence type="inferred from homology"/>
<evidence type="ECO:0000256" key="3">
    <source>
        <dbReference type="ARBA" id="ARBA00022679"/>
    </source>
</evidence>
<dbReference type="RefSeq" id="XP_031023389.1">
    <property type="nucleotide sequence ID" value="XM_031170634.1"/>
</dbReference>
<evidence type="ECO:0000256" key="2">
    <source>
        <dbReference type="ARBA" id="ARBA00022676"/>
    </source>
</evidence>
<dbReference type="PANTHER" id="PTHR31306:SF4">
    <property type="entry name" value="ALPHA-1,2-GALACTOSYLTRANSFERASE"/>
    <property type="match status" value="1"/>
</dbReference>
<keyword evidence="2" id="KW-0328">Glycosyltransferase</keyword>